<dbReference type="AlphaFoldDB" id="A0A9Q3I0U3"/>
<organism evidence="2 3">
    <name type="scientific">Austropuccinia psidii MF-1</name>
    <dbReference type="NCBI Taxonomy" id="1389203"/>
    <lineage>
        <taxon>Eukaryota</taxon>
        <taxon>Fungi</taxon>
        <taxon>Dikarya</taxon>
        <taxon>Basidiomycota</taxon>
        <taxon>Pucciniomycotina</taxon>
        <taxon>Pucciniomycetes</taxon>
        <taxon>Pucciniales</taxon>
        <taxon>Sphaerophragmiaceae</taxon>
        <taxon>Austropuccinia</taxon>
    </lineage>
</organism>
<proteinExistence type="predicted"/>
<sequence>MSQRPYGNNQRMGSHQAVQTPVGEGNQDKGGFKPFRHQKISGKESPFFTIPGSFQKRTRRQGSKHDIFQTNAERVRPNDPEAFGIGERNKQEPEIVLNSSRISIPKNRNATPTQNEHSVVTPVVTNVPI</sequence>
<feature type="compositionally biased region" description="Polar residues" evidence="1">
    <location>
        <begin position="1"/>
        <end position="19"/>
    </location>
</feature>
<evidence type="ECO:0000313" key="2">
    <source>
        <dbReference type="EMBL" id="MBW0525266.1"/>
    </source>
</evidence>
<feature type="region of interest" description="Disordered" evidence="1">
    <location>
        <begin position="1"/>
        <end position="51"/>
    </location>
</feature>
<dbReference type="EMBL" id="AVOT02031680">
    <property type="protein sequence ID" value="MBW0525266.1"/>
    <property type="molecule type" value="Genomic_DNA"/>
</dbReference>
<gene>
    <name evidence="2" type="ORF">O181_064981</name>
</gene>
<keyword evidence="3" id="KW-1185">Reference proteome</keyword>
<accession>A0A9Q3I0U3</accession>
<dbReference type="Proteomes" id="UP000765509">
    <property type="component" value="Unassembled WGS sequence"/>
</dbReference>
<comment type="caution">
    <text evidence="2">The sequence shown here is derived from an EMBL/GenBank/DDBJ whole genome shotgun (WGS) entry which is preliminary data.</text>
</comment>
<evidence type="ECO:0000256" key="1">
    <source>
        <dbReference type="SAM" id="MobiDB-lite"/>
    </source>
</evidence>
<reference evidence="2" key="1">
    <citation type="submission" date="2021-03" db="EMBL/GenBank/DDBJ databases">
        <title>Draft genome sequence of rust myrtle Austropuccinia psidii MF-1, a brazilian biotype.</title>
        <authorList>
            <person name="Quecine M.C."/>
            <person name="Pachon D.M.R."/>
            <person name="Bonatelli M.L."/>
            <person name="Correr F.H."/>
            <person name="Franceschini L.M."/>
            <person name="Leite T.F."/>
            <person name="Margarido G.R.A."/>
            <person name="Almeida C.A."/>
            <person name="Ferrarezi J.A."/>
            <person name="Labate C.A."/>
        </authorList>
    </citation>
    <scope>NUCLEOTIDE SEQUENCE</scope>
    <source>
        <strain evidence="2">MF-1</strain>
    </source>
</reference>
<name>A0A9Q3I0U3_9BASI</name>
<protein>
    <submittedName>
        <fullName evidence="2">Uncharacterized protein</fullName>
    </submittedName>
</protein>
<evidence type="ECO:0000313" key="3">
    <source>
        <dbReference type="Proteomes" id="UP000765509"/>
    </source>
</evidence>
<dbReference type="OrthoDB" id="2157866at2759"/>